<dbReference type="Proteomes" id="UP001438707">
    <property type="component" value="Unassembled WGS sequence"/>
</dbReference>
<evidence type="ECO:0000313" key="10">
    <source>
        <dbReference type="Proteomes" id="UP001438707"/>
    </source>
</evidence>
<dbReference type="PANTHER" id="PTHR31658:SF0">
    <property type="entry name" value="CONSERVED OLIGOMERIC GOLGI COMPLEX SUBUNIT 1"/>
    <property type="match status" value="1"/>
</dbReference>
<keyword evidence="4" id="KW-0813">Transport</keyword>
<keyword evidence="7" id="KW-0472">Membrane</keyword>
<feature type="compositionally biased region" description="Basic and acidic residues" evidence="8">
    <location>
        <begin position="104"/>
        <end position="114"/>
    </location>
</feature>
<dbReference type="GO" id="GO:0017119">
    <property type="term" value="C:Golgi transport complex"/>
    <property type="evidence" value="ECO:0007669"/>
    <property type="project" value="InterPro"/>
</dbReference>
<dbReference type="Pfam" id="PF08700">
    <property type="entry name" value="VPS51_Exo84_N"/>
    <property type="match status" value="1"/>
</dbReference>
<comment type="caution">
    <text evidence="9">The sequence shown here is derived from an EMBL/GenBank/DDBJ whole genome shotgun (WGS) entry which is preliminary data.</text>
</comment>
<evidence type="ECO:0000256" key="2">
    <source>
        <dbReference type="ARBA" id="ARBA00006653"/>
    </source>
</evidence>
<organism evidence="9 10">
    <name type="scientific">Apatococcus lobatus</name>
    <dbReference type="NCBI Taxonomy" id="904363"/>
    <lineage>
        <taxon>Eukaryota</taxon>
        <taxon>Viridiplantae</taxon>
        <taxon>Chlorophyta</taxon>
        <taxon>core chlorophytes</taxon>
        <taxon>Trebouxiophyceae</taxon>
        <taxon>Chlorellales</taxon>
        <taxon>Chlorellaceae</taxon>
        <taxon>Apatococcus</taxon>
    </lineage>
</organism>
<proteinExistence type="inferred from homology"/>
<reference evidence="9 10" key="1">
    <citation type="journal article" date="2024" name="Nat. Commun.">
        <title>Phylogenomics reveals the evolutionary origins of lichenization in chlorophyte algae.</title>
        <authorList>
            <person name="Puginier C."/>
            <person name="Libourel C."/>
            <person name="Otte J."/>
            <person name="Skaloud P."/>
            <person name="Haon M."/>
            <person name="Grisel S."/>
            <person name="Petersen M."/>
            <person name="Berrin J.G."/>
            <person name="Delaux P.M."/>
            <person name="Dal Grande F."/>
            <person name="Keller J."/>
        </authorList>
    </citation>
    <scope>NUCLEOTIDE SEQUENCE [LARGE SCALE GENOMIC DNA]</scope>
    <source>
        <strain evidence="9 10">SAG 2145</strain>
    </source>
</reference>
<keyword evidence="5" id="KW-0653">Protein transport</keyword>
<comment type="similarity">
    <text evidence="2">Belongs to the COG1 family.</text>
</comment>
<sequence>MYGEESQAQSGGALRRAEALLISQSIPEVREVELKTKAEIEGKQQQLKQLVGSSYRDLISGADQILEMALCCDRVLANISNIQEGLGRLTGSTESHVGAGKAQASRDEAASARKSQQRAELHALGSRVRFLVDTPEAIWGALDAGNYLEATLRFLRASSLHEELTSGSRASAVAARFPLLRQQWPLVANFRVQIASRINQRLSADQELPDGTATVACTALALLEGLTSAQVLEQYLTARQRLLTSRLAAGHAAQLELPSMQNLLVEALHGLQDTVNQAGLMFLPMETDSAMVQAEATRVDTSSSALLFGGLPGSDLPFPQQLQDSMDKLQQLGSLSMAEACSTWLSSVIADLQQQLPGLLAGCQTAAQLTQLESAVHGGIAAWHKPVMTIARPDDDQERAASSWLGDAPAAGQAGMAEQGWETVSEMVLGHHLLLWDEILEQPFIQRCQQVIQAAFDACQQKLAGPLAACLAEAGAAPAAPPGSYEAVQWPSAAAVASLQSLLPATLHAALSHSSRSEQSNAGEARKGDWRSHVVTLQAAVLDQLQSAVTDTLLLLGLEPQDAKEMGSRHRQVEQPPGQLQGQSKAGARLRALESCIQDACTRASTSLVEHLAAQLSSLSSPASGPAGAQQMEQALLIGRLCTELEGSQMLWGVVQGSPQDWQRTAWLRQGSQGSLVSPAATRTSVAALQRMGGSGPLSPPPVQPSSTALHTSLRDVAGRAYGVWAEWAASALAADLLTALQADAALSSSVVLRSWEEVVVADTLPQEEGAGGEMRFWQPAAPSPSVLALLLAACREAQRAGGPLISQAALRQLCWHLSSSVEHTIRGALAVGSELDRRLSEKGILQLLFDVRFLRESLSGGRPHDSSLPPAPPVTTPPRLGRGQKEAKPVSARDKAAAARDSEFAVLEASLQERLDPIDWATYEAYLWRNETTCYQRCSVLFGALFQLNWLHGQAAVKAGPPSLEANVMRMAPPAPRFAYLPISTPAVPQTSLRRMAAAHPAASHAAAAAGLSTPDSDAGDFSFAGLESARVSNRGVMHAQRSESSGSTIEALQSRFTSQRLGFGSLSVLGDKAAEVTAMAQQSFGDLPSFPSGLTSGFTGASGLLAGFRGFRSGTDA</sequence>
<evidence type="ECO:0000256" key="7">
    <source>
        <dbReference type="ARBA" id="ARBA00023136"/>
    </source>
</evidence>
<evidence type="ECO:0000256" key="4">
    <source>
        <dbReference type="ARBA" id="ARBA00022448"/>
    </source>
</evidence>
<dbReference type="GO" id="GO:0006891">
    <property type="term" value="P:intra-Golgi vesicle-mediated transport"/>
    <property type="evidence" value="ECO:0007669"/>
    <property type="project" value="InterPro"/>
</dbReference>
<evidence type="ECO:0000256" key="6">
    <source>
        <dbReference type="ARBA" id="ARBA00023034"/>
    </source>
</evidence>
<evidence type="ECO:0000256" key="8">
    <source>
        <dbReference type="SAM" id="MobiDB-lite"/>
    </source>
</evidence>
<dbReference type="EMBL" id="JALJOS010000003">
    <property type="protein sequence ID" value="KAK9841199.1"/>
    <property type="molecule type" value="Genomic_DNA"/>
</dbReference>
<protein>
    <recommendedName>
        <fullName evidence="3">Conserved oligomeric Golgi complex subunit 1</fullName>
    </recommendedName>
</protein>
<feature type="region of interest" description="Disordered" evidence="8">
    <location>
        <begin position="93"/>
        <end position="114"/>
    </location>
</feature>
<keyword evidence="10" id="KW-1185">Reference proteome</keyword>
<gene>
    <name evidence="9" type="ORF">WJX74_001783</name>
</gene>
<dbReference type="PANTHER" id="PTHR31658">
    <property type="entry name" value="CONSERVED OLIGOMERIC GOLGI COMPLEX SUBUNIT 1"/>
    <property type="match status" value="1"/>
</dbReference>
<evidence type="ECO:0000256" key="3">
    <source>
        <dbReference type="ARBA" id="ARBA00020978"/>
    </source>
</evidence>
<dbReference type="AlphaFoldDB" id="A0AAW1S4L9"/>
<evidence type="ECO:0000256" key="5">
    <source>
        <dbReference type="ARBA" id="ARBA00022927"/>
    </source>
</evidence>
<keyword evidence="6" id="KW-0333">Golgi apparatus</keyword>
<comment type="subcellular location">
    <subcellularLocation>
        <location evidence="1">Golgi apparatus membrane</location>
        <topology evidence="1">Peripheral membrane protein</topology>
    </subcellularLocation>
</comment>
<evidence type="ECO:0000313" key="9">
    <source>
        <dbReference type="EMBL" id="KAK9841199.1"/>
    </source>
</evidence>
<feature type="region of interest" description="Disordered" evidence="8">
    <location>
        <begin position="861"/>
        <end position="891"/>
    </location>
</feature>
<dbReference type="GO" id="GO:0015031">
    <property type="term" value="P:protein transport"/>
    <property type="evidence" value="ECO:0007669"/>
    <property type="project" value="UniProtKB-KW"/>
</dbReference>
<name>A0AAW1S4L9_9CHLO</name>
<accession>A0AAW1S4L9</accession>
<evidence type="ECO:0000256" key="1">
    <source>
        <dbReference type="ARBA" id="ARBA00004395"/>
    </source>
</evidence>
<dbReference type="InterPro" id="IPR033370">
    <property type="entry name" value="COG1"/>
</dbReference>
<dbReference type="GO" id="GO:0000139">
    <property type="term" value="C:Golgi membrane"/>
    <property type="evidence" value="ECO:0007669"/>
    <property type="project" value="UniProtKB-SubCell"/>
</dbReference>